<evidence type="ECO:0000313" key="2">
    <source>
        <dbReference type="EMBL" id="MFD2762403.1"/>
    </source>
</evidence>
<keyword evidence="3" id="KW-1185">Reference proteome</keyword>
<feature type="transmembrane region" description="Helical" evidence="1">
    <location>
        <begin position="47"/>
        <end position="76"/>
    </location>
</feature>
<reference evidence="3" key="1">
    <citation type="journal article" date="2019" name="Int. J. Syst. Evol. Microbiol.">
        <title>The Global Catalogue of Microorganisms (GCM) 10K type strain sequencing project: providing services to taxonomists for standard genome sequencing and annotation.</title>
        <authorList>
            <consortium name="The Broad Institute Genomics Platform"/>
            <consortium name="The Broad Institute Genome Sequencing Center for Infectious Disease"/>
            <person name="Wu L."/>
            <person name="Ma J."/>
        </authorList>
    </citation>
    <scope>NUCLEOTIDE SEQUENCE [LARGE SCALE GENOMIC DNA]</scope>
    <source>
        <strain evidence="3">TISTR 1535</strain>
    </source>
</reference>
<sequence>MFLSVVQSEWFKFRKSGMLPVLFVGPAIGLMIGLMTNITGMEADVNAWYLLLQFMILPYALLFLPLMTGVLAGLICRYEHQAGGWKQFLSLPVTRGSVFFTKYLLLIASVFIIQMLFLGAVYMAGVMKGIADPFPMMIIWKSVLGGWVATFPLVALQLWMSTVWKSFAAPFAVNVIFTLPSILAVNSEQFGPYYPWGQPFLMMYAGRASDSVFYVPWDQVLTVVGGSLLVFFAAGLVYFQRKEV</sequence>
<dbReference type="PANTHER" id="PTHR37305:SF1">
    <property type="entry name" value="MEMBRANE PROTEIN"/>
    <property type="match status" value="1"/>
</dbReference>
<dbReference type="Pfam" id="PF12730">
    <property type="entry name" value="ABC2_membrane_4"/>
    <property type="match status" value="1"/>
</dbReference>
<feature type="transmembrane region" description="Helical" evidence="1">
    <location>
        <begin position="21"/>
        <end position="41"/>
    </location>
</feature>
<evidence type="ECO:0000256" key="1">
    <source>
        <dbReference type="SAM" id="Phobius"/>
    </source>
</evidence>
<proteinExistence type="predicted"/>
<keyword evidence="1" id="KW-0812">Transmembrane</keyword>
<gene>
    <name evidence="2" type="ORF">ACFSUO_15710</name>
</gene>
<dbReference type="CDD" id="cd21809">
    <property type="entry name" value="ABC-2_lan_permease-like"/>
    <property type="match status" value="1"/>
</dbReference>
<keyword evidence="1" id="KW-1133">Transmembrane helix</keyword>
<protein>
    <submittedName>
        <fullName evidence="2">ABC transporter permease</fullName>
    </submittedName>
</protein>
<evidence type="ECO:0000313" key="3">
    <source>
        <dbReference type="Proteomes" id="UP001597502"/>
    </source>
</evidence>
<dbReference type="Proteomes" id="UP001597502">
    <property type="component" value="Unassembled WGS sequence"/>
</dbReference>
<feature type="transmembrane region" description="Helical" evidence="1">
    <location>
        <begin position="103"/>
        <end position="125"/>
    </location>
</feature>
<dbReference type="PANTHER" id="PTHR37305">
    <property type="entry name" value="INTEGRAL MEMBRANE PROTEIN-RELATED"/>
    <property type="match status" value="1"/>
</dbReference>
<dbReference type="EMBL" id="JBHUNA010000041">
    <property type="protein sequence ID" value="MFD2762403.1"/>
    <property type="molecule type" value="Genomic_DNA"/>
</dbReference>
<accession>A0ABW5VAP3</accession>
<name>A0ABW5VAP3_9BACI</name>
<comment type="caution">
    <text evidence="2">The sequence shown here is derived from an EMBL/GenBank/DDBJ whole genome shotgun (WGS) entry which is preliminary data.</text>
</comment>
<feature type="transmembrane region" description="Helical" evidence="1">
    <location>
        <begin position="167"/>
        <end position="185"/>
    </location>
</feature>
<dbReference type="RefSeq" id="WP_382395870.1">
    <property type="nucleotide sequence ID" value="NZ_JBHUNA010000041.1"/>
</dbReference>
<keyword evidence="1" id="KW-0472">Membrane</keyword>
<organism evidence="2 3">
    <name type="scientific">Lentibacillus juripiscarius</name>
    <dbReference type="NCBI Taxonomy" id="257446"/>
    <lineage>
        <taxon>Bacteria</taxon>
        <taxon>Bacillati</taxon>
        <taxon>Bacillota</taxon>
        <taxon>Bacilli</taxon>
        <taxon>Bacillales</taxon>
        <taxon>Bacillaceae</taxon>
        <taxon>Lentibacillus</taxon>
    </lineage>
</organism>
<feature type="transmembrane region" description="Helical" evidence="1">
    <location>
        <begin position="220"/>
        <end position="239"/>
    </location>
</feature>
<feature type="transmembrane region" description="Helical" evidence="1">
    <location>
        <begin position="137"/>
        <end position="160"/>
    </location>
</feature>